<dbReference type="EMBL" id="KN824316">
    <property type="protein sequence ID" value="KIM25200.1"/>
    <property type="molecule type" value="Genomic_DNA"/>
</dbReference>
<evidence type="ECO:0000313" key="2">
    <source>
        <dbReference type="Proteomes" id="UP000054097"/>
    </source>
</evidence>
<keyword evidence="2" id="KW-1185">Reference proteome</keyword>
<accession>A0A0C3AKW0</accession>
<gene>
    <name evidence="1" type="ORF">M408DRAFT_221527</name>
</gene>
<protein>
    <submittedName>
        <fullName evidence="1">Uncharacterized protein</fullName>
    </submittedName>
</protein>
<proteinExistence type="predicted"/>
<organism evidence="1 2">
    <name type="scientific">Serendipita vermifera MAFF 305830</name>
    <dbReference type="NCBI Taxonomy" id="933852"/>
    <lineage>
        <taxon>Eukaryota</taxon>
        <taxon>Fungi</taxon>
        <taxon>Dikarya</taxon>
        <taxon>Basidiomycota</taxon>
        <taxon>Agaricomycotina</taxon>
        <taxon>Agaricomycetes</taxon>
        <taxon>Sebacinales</taxon>
        <taxon>Serendipitaceae</taxon>
        <taxon>Serendipita</taxon>
    </lineage>
</organism>
<dbReference type="HOGENOM" id="CLU_2795563_0_0_1"/>
<evidence type="ECO:0000313" key="1">
    <source>
        <dbReference type="EMBL" id="KIM25200.1"/>
    </source>
</evidence>
<sequence length="68" mass="7928">MMCHTQNGFNPRICSTTFCWTFALTCQGFENLYHIAFKSNNTQRYFAIIAWSIKLGTPSHIHILCREI</sequence>
<dbReference type="Proteomes" id="UP000054097">
    <property type="component" value="Unassembled WGS sequence"/>
</dbReference>
<reference evidence="1 2" key="1">
    <citation type="submission" date="2014-04" db="EMBL/GenBank/DDBJ databases">
        <authorList>
            <consortium name="DOE Joint Genome Institute"/>
            <person name="Kuo A."/>
            <person name="Zuccaro A."/>
            <person name="Kohler A."/>
            <person name="Nagy L.G."/>
            <person name="Floudas D."/>
            <person name="Copeland A."/>
            <person name="Barry K.W."/>
            <person name="Cichocki N."/>
            <person name="Veneault-Fourrey C."/>
            <person name="LaButti K."/>
            <person name="Lindquist E.A."/>
            <person name="Lipzen A."/>
            <person name="Lundell T."/>
            <person name="Morin E."/>
            <person name="Murat C."/>
            <person name="Sun H."/>
            <person name="Tunlid A."/>
            <person name="Henrissat B."/>
            <person name="Grigoriev I.V."/>
            <person name="Hibbett D.S."/>
            <person name="Martin F."/>
            <person name="Nordberg H.P."/>
            <person name="Cantor M.N."/>
            <person name="Hua S.X."/>
        </authorList>
    </citation>
    <scope>NUCLEOTIDE SEQUENCE [LARGE SCALE GENOMIC DNA]</scope>
    <source>
        <strain evidence="1 2">MAFF 305830</strain>
    </source>
</reference>
<name>A0A0C3AKW0_SERVB</name>
<dbReference type="AlphaFoldDB" id="A0A0C3AKW0"/>
<reference evidence="2" key="2">
    <citation type="submission" date="2015-01" db="EMBL/GenBank/DDBJ databases">
        <title>Evolutionary Origins and Diversification of the Mycorrhizal Mutualists.</title>
        <authorList>
            <consortium name="DOE Joint Genome Institute"/>
            <consortium name="Mycorrhizal Genomics Consortium"/>
            <person name="Kohler A."/>
            <person name="Kuo A."/>
            <person name="Nagy L.G."/>
            <person name="Floudas D."/>
            <person name="Copeland A."/>
            <person name="Barry K.W."/>
            <person name="Cichocki N."/>
            <person name="Veneault-Fourrey C."/>
            <person name="LaButti K."/>
            <person name="Lindquist E.A."/>
            <person name="Lipzen A."/>
            <person name="Lundell T."/>
            <person name="Morin E."/>
            <person name="Murat C."/>
            <person name="Riley R."/>
            <person name="Ohm R."/>
            <person name="Sun H."/>
            <person name="Tunlid A."/>
            <person name="Henrissat B."/>
            <person name="Grigoriev I.V."/>
            <person name="Hibbett D.S."/>
            <person name="Martin F."/>
        </authorList>
    </citation>
    <scope>NUCLEOTIDE SEQUENCE [LARGE SCALE GENOMIC DNA]</scope>
    <source>
        <strain evidence="2">MAFF 305830</strain>
    </source>
</reference>